<feature type="transmembrane region" description="Helical" evidence="7">
    <location>
        <begin position="115"/>
        <end position="132"/>
    </location>
</feature>
<feature type="transmembrane region" description="Helical" evidence="7">
    <location>
        <begin position="210"/>
        <end position="229"/>
    </location>
</feature>
<keyword evidence="2" id="KW-1003">Cell membrane</keyword>
<comment type="subcellular location">
    <subcellularLocation>
        <location evidence="1">Cell membrane</location>
        <topology evidence="1">Multi-pass membrane protein</topology>
    </subcellularLocation>
</comment>
<evidence type="ECO:0000256" key="5">
    <source>
        <dbReference type="ARBA" id="ARBA00022989"/>
    </source>
</evidence>
<evidence type="ECO:0000256" key="2">
    <source>
        <dbReference type="ARBA" id="ARBA00022475"/>
    </source>
</evidence>
<accession>A0A6J6MWI6</accession>
<feature type="transmembrane region" description="Helical" evidence="7">
    <location>
        <begin position="377"/>
        <end position="395"/>
    </location>
</feature>
<organism evidence="8">
    <name type="scientific">freshwater metagenome</name>
    <dbReference type="NCBI Taxonomy" id="449393"/>
    <lineage>
        <taxon>unclassified sequences</taxon>
        <taxon>metagenomes</taxon>
        <taxon>ecological metagenomes</taxon>
    </lineage>
</organism>
<reference evidence="8" key="1">
    <citation type="submission" date="2020-05" db="EMBL/GenBank/DDBJ databases">
        <authorList>
            <person name="Chiriac C."/>
            <person name="Salcher M."/>
            <person name="Ghai R."/>
            <person name="Kavagutti S V."/>
        </authorList>
    </citation>
    <scope>NUCLEOTIDE SEQUENCE</scope>
</reference>
<keyword evidence="3" id="KW-0808">Transferase</keyword>
<feature type="transmembrane region" description="Helical" evidence="7">
    <location>
        <begin position="402"/>
        <end position="422"/>
    </location>
</feature>
<name>A0A6J6MWI6_9ZZZZ</name>
<evidence type="ECO:0000256" key="7">
    <source>
        <dbReference type="SAM" id="Phobius"/>
    </source>
</evidence>
<dbReference type="EMBL" id="CAEZWU010000202">
    <property type="protein sequence ID" value="CAB4677428.1"/>
    <property type="molecule type" value="Genomic_DNA"/>
</dbReference>
<feature type="transmembrane region" description="Helical" evidence="7">
    <location>
        <begin position="253"/>
        <end position="275"/>
    </location>
</feature>
<dbReference type="GO" id="GO:0016758">
    <property type="term" value="F:hexosyltransferase activity"/>
    <property type="evidence" value="ECO:0007669"/>
    <property type="project" value="InterPro"/>
</dbReference>
<feature type="transmembrane region" description="Helical" evidence="7">
    <location>
        <begin position="355"/>
        <end position="371"/>
    </location>
</feature>
<evidence type="ECO:0000313" key="8">
    <source>
        <dbReference type="EMBL" id="CAB4677428.1"/>
    </source>
</evidence>
<keyword evidence="5 7" id="KW-1133">Transmembrane helix</keyword>
<feature type="transmembrane region" description="Helical" evidence="7">
    <location>
        <begin position="287"/>
        <end position="307"/>
    </location>
</feature>
<sequence length="511" mass="57923">MKLFFRRNSPVLYMMLAMVVLYAPWMGRGYVNLEYPFSMAARALSDSRYAGQIDTYFAVQANPLGYSFVLAIIYKIFGYHDWFWLAKLPSLCGALMILVSGWMLTRDRWRSRRSLFYFWSCLVILNPLFIAFATSSTADVLHIGLLMLAIAIASESRSGSWARPLIAALIFGLAIITKYIPMYFGLAFIAIACLKIGLKKRPAKIIRRDIAIYLVVPGLILFTYIWWLYSRYSVFISYGLGAGKPNFIDIRKFLITLSKYLVFLGICCGPLPLLIMLKKFKDQKKQMLGLLLIALAIFVGVYISVLQLDEMGFGRGFPFGNIIFRAIQTIGFVFGVSTISNLLESAISSDRFQRVLFFGIAPTLFMISFSISTQRYVMIIVPASLLLLIDASNLLNAKLRSLTIGLTVFGFAIVSLYGVSFLRAQGNASERMALWMERNNVIDESNAKPIIGMHAGQHFYDVKQITYKYELIEATLSDEKSIKERILHREPMNVLGKITRVYVLRELPKVP</sequence>
<evidence type="ECO:0000256" key="6">
    <source>
        <dbReference type="ARBA" id="ARBA00023136"/>
    </source>
</evidence>
<feature type="transmembrane region" description="Helical" evidence="7">
    <location>
        <begin position="82"/>
        <end position="103"/>
    </location>
</feature>
<feature type="transmembrane region" description="Helical" evidence="7">
    <location>
        <begin position="322"/>
        <end position="343"/>
    </location>
</feature>
<dbReference type="GO" id="GO:0005886">
    <property type="term" value="C:plasma membrane"/>
    <property type="evidence" value="ECO:0007669"/>
    <property type="project" value="UniProtKB-SubCell"/>
</dbReference>
<proteinExistence type="predicted"/>
<dbReference type="InterPro" id="IPR018584">
    <property type="entry name" value="GT87"/>
</dbReference>
<evidence type="ECO:0000256" key="3">
    <source>
        <dbReference type="ARBA" id="ARBA00022679"/>
    </source>
</evidence>
<evidence type="ECO:0000256" key="1">
    <source>
        <dbReference type="ARBA" id="ARBA00004651"/>
    </source>
</evidence>
<keyword evidence="6 7" id="KW-0472">Membrane</keyword>
<dbReference type="Pfam" id="PF09594">
    <property type="entry name" value="GT87"/>
    <property type="match status" value="1"/>
</dbReference>
<gene>
    <name evidence="8" type="ORF">UFOPK2292_01189</name>
</gene>
<keyword evidence="4 7" id="KW-0812">Transmembrane</keyword>
<dbReference type="AlphaFoldDB" id="A0A6J6MWI6"/>
<protein>
    <submittedName>
        <fullName evidence="8">Unannotated protein</fullName>
    </submittedName>
</protein>
<feature type="transmembrane region" description="Helical" evidence="7">
    <location>
        <begin position="12"/>
        <end position="31"/>
    </location>
</feature>
<evidence type="ECO:0000256" key="4">
    <source>
        <dbReference type="ARBA" id="ARBA00022692"/>
    </source>
</evidence>